<dbReference type="EMBL" id="JAAECE010000005">
    <property type="protein sequence ID" value="KAF1801159.1"/>
    <property type="molecule type" value="Genomic_DNA"/>
</dbReference>
<comment type="caution">
    <text evidence="1">The sequence shown here is derived from an EMBL/GenBank/DDBJ whole genome shotgun (WGS) entry which is preliminary data.</text>
</comment>
<gene>
    <name evidence="1" type="ORF">FB192DRAFT_1264797</name>
</gene>
<accession>A0A8H4BFH0</accession>
<sequence>IEMFWKVLKDGVRRGKLNNGKILASRITEGSEDVLAKRLQNFIWHSIEYFPKC</sequence>
<proteinExistence type="predicted"/>
<dbReference type="Proteomes" id="UP000469890">
    <property type="component" value="Unassembled WGS sequence"/>
</dbReference>
<evidence type="ECO:0000313" key="1">
    <source>
        <dbReference type="EMBL" id="KAF1801159.1"/>
    </source>
</evidence>
<organism evidence="1 2">
    <name type="scientific">Mucor circinelloides f. lusitanicus</name>
    <name type="common">Mucor racemosus var. lusitanicus</name>
    <dbReference type="NCBI Taxonomy" id="29924"/>
    <lineage>
        <taxon>Eukaryota</taxon>
        <taxon>Fungi</taxon>
        <taxon>Fungi incertae sedis</taxon>
        <taxon>Mucoromycota</taxon>
        <taxon>Mucoromycotina</taxon>
        <taxon>Mucoromycetes</taxon>
        <taxon>Mucorales</taxon>
        <taxon>Mucorineae</taxon>
        <taxon>Mucoraceae</taxon>
        <taxon>Mucor</taxon>
    </lineage>
</organism>
<reference evidence="1 2" key="1">
    <citation type="submission" date="2019-09" db="EMBL/GenBank/DDBJ databases">
        <authorList>
            <consortium name="DOE Joint Genome Institute"/>
            <person name="Mondo S.J."/>
            <person name="Navarro-Mendoza M.I."/>
            <person name="Perez-Arques C."/>
            <person name="Panchal S."/>
            <person name="Nicolas F.E."/>
            <person name="Ganguly P."/>
            <person name="Pangilinan J."/>
            <person name="Grigoriev I."/>
            <person name="Heitman J."/>
            <person name="Sanya K."/>
            <person name="Garre V."/>
        </authorList>
    </citation>
    <scope>NUCLEOTIDE SEQUENCE [LARGE SCALE GENOMIC DNA]</scope>
    <source>
        <strain evidence="1 2">MU402</strain>
    </source>
</reference>
<evidence type="ECO:0000313" key="2">
    <source>
        <dbReference type="Proteomes" id="UP000469890"/>
    </source>
</evidence>
<dbReference type="AlphaFoldDB" id="A0A8H4BFH0"/>
<name>A0A8H4BFH0_MUCCL</name>
<protein>
    <submittedName>
        <fullName evidence="1">Uncharacterized protein</fullName>
    </submittedName>
</protein>
<feature type="non-terminal residue" evidence="1">
    <location>
        <position position="1"/>
    </location>
</feature>
<feature type="non-terminal residue" evidence="1">
    <location>
        <position position="53"/>
    </location>
</feature>